<dbReference type="SMART" id="SM00246">
    <property type="entry name" value="WH2"/>
    <property type="match status" value="1"/>
</dbReference>
<dbReference type="AlphaFoldDB" id="A0A267ET71"/>
<evidence type="ECO:0000313" key="4">
    <source>
        <dbReference type="EMBL" id="PAA64666.1"/>
    </source>
</evidence>
<evidence type="ECO:0000256" key="2">
    <source>
        <dbReference type="SAM" id="Phobius"/>
    </source>
</evidence>
<keyword evidence="2" id="KW-0812">Transmembrane</keyword>
<dbReference type="SUPFAM" id="SSF56112">
    <property type="entry name" value="Protein kinase-like (PK-like)"/>
    <property type="match status" value="1"/>
</dbReference>
<organism evidence="4 5">
    <name type="scientific">Macrostomum lignano</name>
    <dbReference type="NCBI Taxonomy" id="282301"/>
    <lineage>
        <taxon>Eukaryota</taxon>
        <taxon>Metazoa</taxon>
        <taxon>Spiralia</taxon>
        <taxon>Lophotrochozoa</taxon>
        <taxon>Platyhelminthes</taxon>
        <taxon>Rhabditophora</taxon>
        <taxon>Macrostomorpha</taxon>
        <taxon>Macrostomida</taxon>
        <taxon>Macrostomidae</taxon>
        <taxon>Macrostomum</taxon>
    </lineage>
</organism>
<dbReference type="PANTHER" id="PTHR46345:SF8">
    <property type="entry name" value="FORMIN 3, ISOFORM B"/>
    <property type="match status" value="1"/>
</dbReference>
<dbReference type="InterPro" id="IPR003124">
    <property type="entry name" value="WH2_dom"/>
</dbReference>
<dbReference type="PANTHER" id="PTHR46345">
    <property type="entry name" value="INVERTED FORMIN-2"/>
    <property type="match status" value="1"/>
</dbReference>
<feature type="compositionally biased region" description="Pro residues" evidence="1">
    <location>
        <begin position="420"/>
        <end position="482"/>
    </location>
</feature>
<proteinExistence type="predicted"/>
<feature type="domain" description="WH2" evidence="3">
    <location>
        <begin position="489"/>
        <end position="506"/>
    </location>
</feature>
<dbReference type="PRINTS" id="PR01217">
    <property type="entry name" value="PRICHEXTENSN"/>
</dbReference>
<keyword evidence="2" id="KW-0472">Membrane</keyword>
<dbReference type="Pfam" id="PF02205">
    <property type="entry name" value="WH2"/>
    <property type="match status" value="1"/>
</dbReference>
<feature type="compositionally biased region" description="Polar residues" evidence="1">
    <location>
        <begin position="508"/>
        <end position="518"/>
    </location>
</feature>
<dbReference type="InterPro" id="IPR011009">
    <property type="entry name" value="Kinase-like_dom_sf"/>
</dbReference>
<gene>
    <name evidence="4" type="ORF">BOX15_Mlig014640g2</name>
</gene>
<evidence type="ECO:0000313" key="5">
    <source>
        <dbReference type="Proteomes" id="UP000215902"/>
    </source>
</evidence>
<keyword evidence="2" id="KW-1133">Transmembrane helix</keyword>
<comment type="caution">
    <text evidence="4">The sequence shown here is derived from an EMBL/GenBank/DDBJ whole genome shotgun (WGS) entry which is preliminary data.</text>
</comment>
<evidence type="ECO:0000256" key="1">
    <source>
        <dbReference type="SAM" id="MobiDB-lite"/>
    </source>
</evidence>
<feature type="transmembrane region" description="Helical" evidence="2">
    <location>
        <begin position="12"/>
        <end position="36"/>
    </location>
</feature>
<dbReference type="Gene3D" id="1.10.510.10">
    <property type="entry name" value="Transferase(Phosphotransferase) domain 1"/>
    <property type="match status" value="1"/>
</dbReference>
<keyword evidence="5" id="KW-1185">Reference proteome</keyword>
<dbReference type="OrthoDB" id="10045021at2759"/>
<feature type="region of interest" description="Disordered" evidence="1">
    <location>
        <begin position="397"/>
        <end position="518"/>
    </location>
</feature>
<evidence type="ECO:0000259" key="3">
    <source>
        <dbReference type="PROSITE" id="PS51082"/>
    </source>
</evidence>
<dbReference type="GO" id="GO:0003779">
    <property type="term" value="F:actin binding"/>
    <property type="evidence" value="ECO:0007669"/>
    <property type="project" value="InterPro"/>
</dbReference>
<sequence length="518" mass="56234">MSDLYAGITLSPIFWASLIGGLLAFLLLCLIICLVCQKCILNRRSGYSQLENGSSSLDTSGTLEIMNASIKEESEQIRHSAFLMLQFHLRNGRQWIVKDHLSQLGTRRSWNWFSVTSAGGDRFCLLLLSPYVSDPGLCPLPLKQKSFACVRQWLEGLRHECLLLGQLDLIEKHSRFLHIVPFCPKGSVRDFICQTNPLYPHQTKVARRRHPVPLGKLHAWSGRVLRALLHLHSCGLRPHGFVHAGNVLLSNEGVQLGGLESVLTGQVPPRWPELRRLLPAGGRRRHLTDSVGLGHLLFEMATGFELTATAPTAVEFQILAAKGRKYRPLLDVLNFIFERLPFGSVPELGAIADHAFFAGCMVEFPVAETAAASDSTASTAVVASFLKRVRKRLPAGVRSGGVATAAAESPRQPRDVRAQPQPPTARAPPRAPEPPPPPPQAPPPPPPPAPPPPPPAPPPPPPAPPPPPPAPPPPGPPPPPSRAPERSTGRGALLSDIRRGAKLKKVANLTNDRSAPRL</sequence>
<dbReference type="PROSITE" id="PS51082">
    <property type="entry name" value="WH2"/>
    <property type="match status" value="1"/>
</dbReference>
<dbReference type="Proteomes" id="UP000215902">
    <property type="component" value="Unassembled WGS sequence"/>
</dbReference>
<accession>A0A267ET71</accession>
<dbReference type="EMBL" id="NIVC01001730">
    <property type="protein sequence ID" value="PAA64666.1"/>
    <property type="molecule type" value="Genomic_DNA"/>
</dbReference>
<reference evidence="4 5" key="1">
    <citation type="submission" date="2017-06" db="EMBL/GenBank/DDBJ databases">
        <title>A platform for efficient transgenesis in Macrostomum lignano, a flatworm model organism for stem cell research.</title>
        <authorList>
            <person name="Berezikov E."/>
        </authorList>
    </citation>
    <scope>NUCLEOTIDE SEQUENCE [LARGE SCALE GENOMIC DNA]</scope>
    <source>
        <strain evidence="4">DV1</strain>
        <tissue evidence="4">Whole organism</tissue>
    </source>
</reference>
<name>A0A267ET71_9PLAT</name>
<protein>
    <recommendedName>
        <fullName evidence="3">WH2 domain-containing protein</fullName>
    </recommendedName>
</protein>
<dbReference type="STRING" id="282301.A0A267ET71"/>
<dbReference type="CDD" id="cd22064">
    <property type="entry name" value="WH2_WAS_WASL"/>
    <property type="match status" value="1"/>
</dbReference>